<name>X6MKV2_RETFI</name>
<accession>X6MKV2</accession>
<proteinExistence type="predicted"/>
<gene>
    <name evidence="2" type="ORF">RFI_22723</name>
</gene>
<reference evidence="2 3" key="1">
    <citation type="journal article" date="2013" name="Curr. Biol.">
        <title>The Genome of the Foraminiferan Reticulomyxa filosa.</title>
        <authorList>
            <person name="Glockner G."/>
            <person name="Hulsmann N."/>
            <person name="Schleicher M."/>
            <person name="Noegel A.A."/>
            <person name="Eichinger L."/>
            <person name="Gallinger C."/>
            <person name="Pawlowski J."/>
            <person name="Sierra R."/>
            <person name="Euteneuer U."/>
            <person name="Pillet L."/>
            <person name="Moustafa A."/>
            <person name="Platzer M."/>
            <person name="Groth M."/>
            <person name="Szafranski K."/>
            <person name="Schliwa M."/>
        </authorList>
    </citation>
    <scope>NUCLEOTIDE SEQUENCE [LARGE SCALE GENOMIC DNA]</scope>
</reference>
<protein>
    <recommendedName>
        <fullName evidence="1">F-box domain-containing protein</fullName>
    </recommendedName>
</protein>
<sequence length="218" mass="24856">MKKLNKLLNQNVTIFNGQSTPLRRRKKNCMSSFVDSGLSLVDIPGDVFQQLLDNLEIQDVASLALVCKLINKTTQKLNLQTEKNLFDNGVHLNNEILGTLRILHGIPSTWKIPYGGYLVDSEVLHELQKKFMDEHKKVFYIKHLHLTAKPCLPGYVFSLPGSLAPFLSLLQMCLPHLQSLIFDPNSQWYHDMFDNLLFGKDLKHLCLPLVSQVRLCST</sequence>
<evidence type="ECO:0000313" key="3">
    <source>
        <dbReference type="Proteomes" id="UP000023152"/>
    </source>
</evidence>
<keyword evidence="3" id="KW-1185">Reference proteome</keyword>
<organism evidence="2 3">
    <name type="scientific">Reticulomyxa filosa</name>
    <dbReference type="NCBI Taxonomy" id="46433"/>
    <lineage>
        <taxon>Eukaryota</taxon>
        <taxon>Sar</taxon>
        <taxon>Rhizaria</taxon>
        <taxon>Retaria</taxon>
        <taxon>Foraminifera</taxon>
        <taxon>Monothalamids</taxon>
        <taxon>Reticulomyxidae</taxon>
        <taxon>Reticulomyxa</taxon>
    </lineage>
</organism>
<feature type="domain" description="F-box" evidence="1">
    <location>
        <begin position="37"/>
        <end position="85"/>
    </location>
</feature>
<dbReference type="EMBL" id="ASPP01019884">
    <property type="protein sequence ID" value="ETO14643.1"/>
    <property type="molecule type" value="Genomic_DNA"/>
</dbReference>
<evidence type="ECO:0000259" key="1">
    <source>
        <dbReference type="PROSITE" id="PS50181"/>
    </source>
</evidence>
<dbReference type="PROSITE" id="PS50181">
    <property type="entry name" value="FBOX"/>
    <property type="match status" value="1"/>
</dbReference>
<evidence type="ECO:0000313" key="2">
    <source>
        <dbReference type="EMBL" id="ETO14643.1"/>
    </source>
</evidence>
<comment type="caution">
    <text evidence="2">The sequence shown here is derived from an EMBL/GenBank/DDBJ whole genome shotgun (WGS) entry which is preliminary data.</text>
</comment>
<dbReference type="InterPro" id="IPR001810">
    <property type="entry name" value="F-box_dom"/>
</dbReference>
<dbReference type="Proteomes" id="UP000023152">
    <property type="component" value="Unassembled WGS sequence"/>
</dbReference>
<dbReference type="AlphaFoldDB" id="X6MKV2"/>